<dbReference type="Proteomes" id="UP001364695">
    <property type="component" value="Unassembled WGS sequence"/>
</dbReference>
<name>A0ACC6NYC7_9BURK</name>
<accession>A0ACC6NYC7</accession>
<comment type="caution">
    <text evidence="1">The sequence shown here is derived from an EMBL/GenBank/DDBJ whole genome shotgun (WGS) entry which is preliminary data.</text>
</comment>
<dbReference type="EMBL" id="JAWDIE010000001">
    <property type="protein sequence ID" value="MEJ7136960.1"/>
    <property type="molecule type" value="Genomic_DNA"/>
</dbReference>
<proteinExistence type="predicted"/>
<dbReference type="EC" id="3.1.3.82" evidence="1"/>
<evidence type="ECO:0000313" key="1">
    <source>
        <dbReference type="EMBL" id="MEJ7136960.1"/>
    </source>
</evidence>
<keyword evidence="1" id="KW-0378">Hydrolase</keyword>
<reference evidence="1" key="1">
    <citation type="submission" date="2023-10" db="EMBL/GenBank/DDBJ databases">
        <title>Amphibacter perezi, gen. nov., sp. nov. a novel taxa of the family Comamonadaceae, class Betaproteobacteria isolated from the skin microbiota of Pelophylax perezi from different populations.</title>
        <authorList>
            <person name="Costa S."/>
            <person name="Proenca D.N."/>
            <person name="Lopes I."/>
            <person name="Morais P.V."/>
        </authorList>
    </citation>
    <scope>NUCLEOTIDE SEQUENCE</scope>
    <source>
        <strain evidence="1">SL12-8</strain>
    </source>
</reference>
<keyword evidence="2" id="KW-1185">Reference proteome</keyword>
<protein>
    <submittedName>
        <fullName evidence="1">D-glycero-beta-D-manno-heptose 1,7-bisphosphate 7-phosphatase</fullName>
        <ecNumber evidence="1">3.1.3.82</ecNumber>
    </submittedName>
</protein>
<gene>
    <name evidence="1" type="primary">gmhB</name>
    <name evidence="1" type="ORF">RV045_00750</name>
</gene>
<evidence type="ECO:0000313" key="2">
    <source>
        <dbReference type="Proteomes" id="UP001364695"/>
    </source>
</evidence>
<sequence>MTGAKHVKLLVLGRDGVVNRYRDDHVKDPAEFEVLPDVPEQIARLNRAGWHVVVATNQSGIGRGLVDMSSLNAVHARMHQTLLKSGGRLAAVFFCPHTPEEACACRKPQPGLLLEVMDRFGATPAQVPVIGDTVRDLEAAVSAGCRPHLLRISRASHLDDAALNALRERWPQLQIHDSLTACVDALLA</sequence>
<organism evidence="1 2">
    <name type="scientific">Amphibiibacter pelophylacis</name>
    <dbReference type="NCBI Taxonomy" id="1799477"/>
    <lineage>
        <taxon>Bacteria</taxon>
        <taxon>Pseudomonadati</taxon>
        <taxon>Pseudomonadota</taxon>
        <taxon>Betaproteobacteria</taxon>
        <taxon>Burkholderiales</taxon>
        <taxon>Sphaerotilaceae</taxon>
        <taxon>Amphibiibacter</taxon>
    </lineage>
</organism>